<dbReference type="GeneID" id="64408160"/>
<dbReference type="OrthoDB" id="9795247at2"/>
<keyword evidence="3" id="KW-0418">Kinase</keyword>
<dbReference type="PANTHER" id="PTHR18964:SF149">
    <property type="entry name" value="BIFUNCTIONAL UDP-N-ACETYLGLUCOSAMINE 2-EPIMERASE_N-ACETYLMANNOSAMINE KINASE"/>
    <property type="match status" value="1"/>
</dbReference>
<dbReference type="EMBL" id="LR134406">
    <property type="protein sequence ID" value="VEH71418.1"/>
    <property type="molecule type" value="Genomic_DNA"/>
</dbReference>
<dbReference type="PANTHER" id="PTHR18964">
    <property type="entry name" value="ROK (REPRESSOR, ORF, KINASE) FAMILY"/>
    <property type="match status" value="1"/>
</dbReference>
<name>A0A3N4D607_9ACTN</name>
<dbReference type="Gene3D" id="3.30.420.40">
    <property type="match status" value="2"/>
</dbReference>
<reference evidence="3 4" key="1">
    <citation type="submission" date="2018-12" db="EMBL/GenBank/DDBJ databases">
        <authorList>
            <consortium name="Pathogen Informatics"/>
        </authorList>
    </citation>
    <scope>NUCLEOTIDE SEQUENCE [LARGE SCALE GENOMIC DNA]</scope>
    <source>
        <strain evidence="3 4">NCTC12967</strain>
    </source>
</reference>
<dbReference type="GO" id="GO:0008865">
    <property type="term" value="F:fructokinase activity"/>
    <property type="evidence" value="ECO:0007669"/>
    <property type="project" value="UniProtKB-EC"/>
</dbReference>
<reference evidence="2" key="2">
    <citation type="submission" date="2021-03" db="EMBL/GenBank/DDBJ databases">
        <title>Human Oral Microbial Genomes.</title>
        <authorList>
            <person name="Johnston C.D."/>
            <person name="Chen T."/>
            <person name="Dewhirst F.E."/>
        </authorList>
    </citation>
    <scope>NUCLEOTIDE SEQUENCE</scope>
    <source>
        <strain evidence="2">F0714</strain>
    </source>
</reference>
<gene>
    <name evidence="3" type="primary">gmuE_2</name>
    <name evidence="2" type="ORF">J5A53_01750</name>
    <name evidence="3" type="ORF">NCTC12967_02738</name>
</gene>
<dbReference type="InterPro" id="IPR000600">
    <property type="entry name" value="ROK"/>
</dbReference>
<dbReference type="Proteomes" id="UP000677180">
    <property type="component" value="Chromosome"/>
</dbReference>
<protein>
    <submittedName>
        <fullName evidence="3">Fructokinase</fullName>
        <ecNumber evidence="3">2.7.1.4</ecNumber>
    </submittedName>
    <submittedName>
        <fullName evidence="2">ROK family protein</fullName>
    </submittedName>
</protein>
<dbReference type="EMBL" id="CP072385">
    <property type="protein sequence ID" value="QUC11453.1"/>
    <property type="molecule type" value="Genomic_DNA"/>
</dbReference>
<dbReference type="Proteomes" id="UP000273044">
    <property type="component" value="Chromosome"/>
</dbReference>
<comment type="similarity">
    <text evidence="1">Belongs to the ROK (NagC/XylR) family.</text>
</comment>
<dbReference type="Pfam" id="PF00480">
    <property type="entry name" value="ROK"/>
    <property type="match status" value="1"/>
</dbReference>
<evidence type="ECO:0000256" key="1">
    <source>
        <dbReference type="ARBA" id="ARBA00006479"/>
    </source>
</evidence>
<keyword evidence="3" id="KW-0808">Transferase</keyword>
<dbReference type="EC" id="2.7.1.4" evidence="3"/>
<evidence type="ECO:0000313" key="2">
    <source>
        <dbReference type="EMBL" id="QUC11453.1"/>
    </source>
</evidence>
<sequence length="316" mass="33528">MTNITEPGRIPESRKQFHAPSALAIDIGGTKTAFAWVGADGGIIDSFRVPTPAPETARDEALQQLRGHVRRVRGWHTRFGACIVVRPGLMSYDVVELSPNTPAWEDAALAQLVRDELGEVHIRFENDVRAATYGEMVAGRLRDVDPGLYVNLGTGVAAALVVNGRIVVGAHGAAGEIGYMKPSPVADAVRGDGVPPAPLEELLGGPALGRRASKMLGRAVSPRELFAARDPVSVAFVGETAALISTMLGNLCTLLDPQRIVFGGGLARSFDRWAPVVRSHMAASFPYIPELVVSQHVADGSLFGAAMLCSADLPQR</sequence>
<organism evidence="3 4">
    <name type="scientific">Arachnia propionica</name>
    <dbReference type="NCBI Taxonomy" id="1750"/>
    <lineage>
        <taxon>Bacteria</taxon>
        <taxon>Bacillati</taxon>
        <taxon>Actinomycetota</taxon>
        <taxon>Actinomycetes</taxon>
        <taxon>Propionibacteriales</taxon>
        <taxon>Propionibacteriaceae</taxon>
        <taxon>Arachnia</taxon>
    </lineage>
</organism>
<dbReference type="InterPro" id="IPR043129">
    <property type="entry name" value="ATPase_NBD"/>
</dbReference>
<accession>A0A3N4D607</accession>
<dbReference type="SUPFAM" id="SSF53067">
    <property type="entry name" value="Actin-like ATPase domain"/>
    <property type="match status" value="1"/>
</dbReference>
<proteinExistence type="inferred from homology"/>
<dbReference type="AlphaFoldDB" id="A0A3N4D607"/>
<dbReference type="RefSeq" id="WP_051015079.1">
    <property type="nucleotide sequence ID" value="NZ_CAJZDL010000059.1"/>
</dbReference>
<evidence type="ECO:0000313" key="4">
    <source>
        <dbReference type="Proteomes" id="UP000273044"/>
    </source>
</evidence>
<keyword evidence="4" id="KW-1185">Reference proteome</keyword>
<evidence type="ECO:0000313" key="3">
    <source>
        <dbReference type="EMBL" id="VEH71418.1"/>
    </source>
</evidence>
<dbReference type="CDD" id="cd23763">
    <property type="entry name" value="ASKHA_ATPase_ROK"/>
    <property type="match status" value="1"/>
</dbReference>